<dbReference type="Proteomes" id="UP001469365">
    <property type="component" value="Unassembled WGS sequence"/>
</dbReference>
<keyword evidence="2" id="KW-1185">Reference proteome</keyword>
<evidence type="ECO:0000313" key="1">
    <source>
        <dbReference type="EMBL" id="MEK8128643.1"/>
    </source>
</evidence>
<comment type="caution">
    <text evidence="1">The sequence shown here is derived from an EMBL/GenBank/DDBJ whole genome shotgun (WGS) entry which is preliminary data.</text>
</comment>
<accession>A0ABU9DKN7</accession>
<sequence>MTGWMREAADKLGGYRTGTLVIDGGVVSLQDATGLLSELTDKDQIEVLNGDAYEVVTLLQALTLRTGEGWPLLAGLYARVAKDSDSRI</sequence>
<protein>
    <submittedName>
        <fullName evidence="1">Uncharacterized protein</fullName>
    </submittedName>
</protein>
<dbReference type="RefSeq" id="WP_341415721.1">
    <property type="nucleotide sequence ID" value="NZ_JBBPCC010000006.1"/>
</dbReference>
<gene>
    <name evidence="1" type="ORF">WMW72_12070</name>
</gene>
<dbReference type="EMBL" id="JBBPCC010000006">
    <property type="protein sequence ID" value="MEK8128643.1"/>
    <property type="molecule type" value="Genomic_DNA"/>
</dbReference>
<proteinExistence type="predicted"/>
<name>A0ABU9DKN7_9BACL</name>
<evidence type="ECO:0000313" key="2">
    <source>
        <dbReference type="Proteomes" id="UP001469365"/>
    </source>
</evidence>
<reference evidence="1 2" key="1">
    <citation type="submission" date="2024-04" db="EMBL/GenBank/DDBJ databases">
        <title>draft genome sequnece of Paenibacillus filicis.</title>
        <authorList>
            <person name="Kim D.-U."/>
        </authorList>
    </citation>
    <scope>NUCLEOTIDE SEQUENCE [LARGE SCALE GENOMIC DNA]</scope>
    <source>
        <strain evidence="1 2">KACC14197</strain>
    </source>
</reference>
<organism evidence="1 2">
    <name type="scientific">Paenibacillus filicis</name>
    <dbReference type="NCBI Taxonomy" id="669464"/>
    <lineage>
        <taxon>Bacteria</taxon>
        <taxon>Bacillati</taxon>
        <taxon>Bacillota</taxon>
        <taxon>Bacilli</taxon>
        <taxon>Bacillales</taxon>
        <taxon>Paenibacillaceae</taxon>
        <taxon>Paenibacillus</taxon>
    </lineage>
</organism>